<dbReference type="SUPFAM" id="SSF47819">
    <property type="entry name" value="HRDC-like"/>
    <property type="match status" value="2"/>
</dbReference>
<dbReference type="GO" id="GO:0033890">
    <property type="term" value="F:ribonuclease D activity"/>
    <property type="evidence" value="ECO:0007669"/>
    <property type="project" value="InterPro"/>
</dbReference>
<dbReference type="PROSITE" id="PS50967">
    <property type="entry name" value="HRDC"/>
    <property type="match status" value="1"/>
</dbReference>
<protein>
    <submittedName>
        <fullName evidence="7">Ribonuclease D</fullName>
    </submittedName>
</protein>
<dbReference type="Pfam" id="PF01612">
    <property type="entry name" value="DNA_pol_A_exo1"/>
    <property type="match status" value="1"/>
</dbReference>
<dbReference type="AlphaFoldDB" id="A0A1H4C3R8"/>
<dbReference type="InterPro" id="IPR010997">
    <property type="entry name" value="HRDC-like_sf"/>
</dbReference>
<dbReference type="Gene3D" id="1.10.150.80">
    <property type="entry name" value="HRDC domain"/>
    <property type="match status" value="2"/>
</dbReference>
<accession>A0A1H4C3R8</accession>
<evidence type="ECO:0000256" key="1">
    <source>
        <dbReference type="ARBA" id="ARBA00022490"/>
    </source>
</evidence>
<evidence type="ECO:0000256" key="4">
    <source>
        <dbReference type="ARBA" id="ARBA00022801"/>
    </source>
</evidence>
<dbReference type="InterPro" id="IPR002121">
    <property type="entry name" value="HRDC_dom"/>
</dbReference>
<gene>
    <name evidence="7" type="ORF">SAMN02745729_104174</name>
</gene>
<keyword evidence="5" id="KW-0269">Exonuclease</keyword>
<keyword evidence="8" id="KW-1185">Reference proteome</keyword>
<evidence type="ECO:0000313" key="7">
    <source>
        <dbReference type="EMBL" id="SEA55095.1"/>
    </source>
</evidence>
<dbReference type="PANTHER" id="PTHR47649:SF1">
    <property type="entry name" value="RIBONUCLEASE D"/>
    <property type="match status" value="1"/>
</dbReference>
<dbReference type="InterPro" id="IPR044876">
    <property type="entry name" value="HRDC_dom_sf"/>
</dbReference>
<keyword evidence="2" id="KW-0819">tRNA processing</keyword>
<dbReference type="SMART" id="SM00341">
    <property type="entry name" value="HRDC"/>
    <property type="match status" value="1"/>
</dbReference>
<dbReference type="OrthoDB" id="9800549at2"/>
<organism evidence="7 8">
    <name type="scientific">Marinobacterium iners DSM 11526</name>
    <dbReference type="NCBI Taxonomy" id="1122198"/>
    <lineage>
        <taxon>Bacteria</taxon>
        <taxon>Pseudomonadati</taxon>
        <taxon>Pseudomonadota</taxon>
        <taxon>Gammaproteobacteria</taxon>
        <taxon>Oceanospirillales</taxon>
        <taxon>Oceanospirillaceae</taxon>
        <taxon>Marinobacterium</taxon>
    </lineage>
</organism>
<dbReference type="PANTHER" id="PTHR47649">
    <property type="entry name" value="RIBONUCLEASE D"/>
    <property type="match status" value="1"/>
</dbReference>
<dbReference type="Pfam" id="PF00570">
    <property type="entry name" value="HRDC"/>
    <property type="match status" value="1"/>
</dbReference>
<dbReference type="CDD" id="cd06142">
    <property type="entry name" value="RNaseD_exo"/>
    <property type="match status" value="1"/>
</dbReference>
<dbReference type="InterPro" id="IPR006292">
    <property type="entry name" value="RNase_D"/>
</dbReference>
<dbReference type="GO" id="GO:0003676">
    <property type="term" value="F:nucleic acid binding"/>
    <property type="evidence" value="ECO:0007669"/>
    <property type="project" value="InterPro"/>
</dbReference>
<keyword evidence="1" id="KW-0963">Cytoplasm</keyword>
<dbReference type="SUPFAM" id="SSF53098">
    <property type="entry name" value="Ribonuclease H-like"/>
    <property type="match status" value="1"/>
</dbReference>
<keyword evidence="4" id="KW-0378">Hydrolase</keyword>
<evidence type="ECO:0000313" key="8">
    <source>
        <dbReference type="Proteomes" id="UP000242469"/>
    </source>
</evidence>
<dbReference type="InterPro" id="IPR036397">
    <property type="entry name" value="RNaseH_sf"/>
</dbReference>
<name>A0A1H4C3R8_9GAMM</name>
<keyword evidence="3" id="KW-0540">Nuclease</keyword>
<proteinExistence type="predicted"/>
<evidence type="ECO:0000259" key="6">
    <source>
        <dbReference type="PROSITE" id="PS50967"/>
    </source>
</evidence>
<dbReference type="NCBIfam" id="TIGR01388">
    <property type="entry name" value="rnd"/>
    <property type="match status" value="1"/>
</dbReference>
<dbReference type="EMBL" id="FNRJ01000004">
    <property type="protein sequence ID" value="SEA55095.1"/>
    <property type="molecule type" value="Genomic_DNA"/>
</dbReference>
<feature type="domain" description="HRDC" evidence="6">
    <location>
        <begin position="229"/>
        <end position="308"/>
    </location>
</feature>
<reference evidence="8" key="1">
    <citation type="submission" date="2016-10" db="EMBL/GenBank/DDBJ databases">
        <authorList>
            <person name="Varghese N."/>
            <person name="Submissions S."/>
        </authorList>
    </citation>
    <scope>NUCLEOTIDE SEQUENCE [LARGE SCALE GENOMIC DNA]</scope>
    <source>
        <strain evidence="8">DSM 11526</strain>
    </source>
</reference>
<dbReference type="Gene3D" id="3.30.420.10">
    <property type="entry name" value="Ribonuclease H-like superfamily/Ribonuclease H"/>
    <property type="match status" value="1"/>
</dbReference>
<dbReference type="GO" id="GO:0008408">
    <property type="term" value="F:3'-5' exonuclease activity"/>
    <property type="evidence" value="ECO:0007669"/>
    <property type="project" value="InterPro"/>
</dbReference>
<dbReference type="Proteomes" id="UP000242469">
    <property type="component" value="Unassembled WGS sequence"/>
</dbReference>
<dbReference type="SMART" id="SM00474">
    <property type="entry name" value="35EXOc"/>
    <property type="match status" value="1"/>
</dbReference>
<dbReference type="GO" id="GO:0008033">
    <property type="term" value="P:tRNA processing"/>
    <property type="evidence" value="ECO:0007669"/>
    <property type="project" value="UniProtKB-KW"/>
</dbReference>
<evidence type="ECO:0000256" key="3">
    <source>
        <dbReference type="ARBA" id="ARBA00022722"/>
    </source>
</evidence>
<dbReference type="STRING" id="1122198.SAMN02745729_104174"/>
<dbReference type="GO" id="GO:0000166">
    <property type="term" value="F:nucleotide binding"/>
    <property type="evidence" value="ECO:0007669"/>
    <property type="project" value="InterPro"/>
</dbReference>
<dbReference type="InterPro" id="IPR012337">
    <property type="entry name" value="RNaseH-like_sf"/>
</dbReference>
<evidence type="ECO:0000256" key="5">
    <source>
        <dbReference type="ARBA" id="ARBA00022839"/>
    </source>
</evidence>
<dbReference type="InterPro" id="IPR051086">
    <property type="entry name" value="RNase_D-like"/>
</dbReference>
<sequence length="393" mass="45125">MTELMQRYDWHRLQQAAASPIWINDTATLMHYCQQWLQLPLIALDTEFMRTETFYPIPGLIQIADDQGCYLIDPLQVEDMSPLAEVLCAPDVLKVLHAGNEDMELFRHSYGVLPQPLYDTQVGAAFAGWGFSMGLQRLVAYALEVELGKGETTSDWLQRPLTAEQEHYAALDVAYLPVLALMQHEQLEARGRLSWVMEECESIGASVMAADEADPQAYFQRFSQVWHLDDVRRALLRDLSAWREQTCRERDMSRNRLLRNEMLLEIAERMPQNEQHLDAIIKRGRIMREYGQAIMAIIAAAPESARQNPPAEIDRPLHYVWNKRLKQLRSIGRQAAGANDLLPEILLRKRDLDALIRSRDAEGHYHLPPSLSGWRKPLVGDALLNRIEQFETS</sequence>
<dbReference type="RefSeq" id="WP_091824985.1">
    <property type="nucleotide sequence ID" value="NZ_FNRJ01000004.1"/>
</dbReference>
<evidence type="ECO:0000256" key="2">
    <source>
        <dbReference type="ARBA" id="ARBA00022694"/>
    </source>
</evidence>
<dbReference type="InterPro" id="IPR002562">
    <property type="entry name" value="3'-5'_exonuclease_dom"/>
</dbReference>